<proteinExistence type="predicted"/>
<evidence type="ECO:0000313" key="1">
    <source>
        <dbReference type="EMBL" id="QDY65204.1"/>
    </source>
</evidence>
<dbReference type="GO" id="GO:0003677">
    <property type="term" value="F:DNA binding"/>
    <property type="evidence" value="ECO:0007669"/>
    <property type="project" value="UniProtKB-KW"/>
</dbReference>
<dbReference type="Pfam" id="PF06224">
    <property type="entry name" value="AlkZ-like"/>
    <property type="match status" value="1"/>
</dbReference>
<keyword evidence="1" id="KW-0238">DNA-binding</keyword>
<dbReference type="EMBL" id="CP042260">
    <property type="protein sequence ID" value="QDY65204.1"/>
    <property type="molecule type" value="Genomic_DNA"/>
</dbReference>
<gene>
    <name evidence="1" type="ORF">FQA45_02175</name>
</gene>
<protein>
    <submittedName>
        <fullName evidence="1">Winged helix DNA-binding domain-containing protein</fullName>
    </submittedName>
</protein>
<reference evidence="1 2" key="1">
    <citation type="submission" date="2019-07" db="EMBL/GenBank/DDBJ databases">
        <title>Complete Genome Sequence of drought tolerant Plant Growth-Promoting Rhizobacterium Glutamicibacter halophytocola DR408.</title>
        <authorList>
            <person name="Nishu S.D."/>
            <person name="Lee T.K."/>
        </authorList>
    </citation>
    <scope>NUCLEOTIDE SEQUENCE [LARGE SCALE GENOMIC DNA]</scope>
    <source>
        <strain evidence="1 2">DR408</strain>
    </source>
</reference>
<sequence length="378" mass="41458">MASSRQDSAGTAKSSWLLRSVPGTMAEGRQMERERLLSARMASQLLSAPARSTLEAAGHLMAAQSQDFIAGRYALAQRVDPMPSRAQVDQLFNDCLLVRSWTMRGTLHCCLPQDAQWLVQLAKERTLRSAAARHRELQIDPAAIEQAARIIHSYLAEAGAASRTAIFEQLEQQGIGTRNQRGTHLLLALVLHGLICLGPIPEGAKLAAQDFVLAEQWISKHHVPDSPMQELLLRYLGSHAPATLRDAAWYAGQTLTTIRAAAAELGRELVSVGKNERGEDFFVVQGSAAHQACESSGAPQLPTRLLGPFDEYYLSWADRSLVADESMQKQITPGKNGMFNAFWLEQGRARGLWNANIAPTDALGAALHQRYIDFRTTA</sequence>
<evidence type="ECO:0000313" key="2">
    <source>
        <dbReference type="Proteomes" id="UP000320717"/>
    </source>
</evidence>
<name>A0ABX5Y533_9MICC</name>
<accession>A0ABX5Y533</accession>
<dbReference type="InterPro" id="IPR009351">
    <property type="entry name" value="AlkZ-like"/>
</dbReference>
<keyword evidence="2" id="KW-1185">Reference proteome</keyword>
<organism evidence="1 2">
    <name type="scientific">Glutamicibacter halophytocola</name>
    <dbReference type="NCBI Taxonomy" id="1933880"/>
    <lineage>
        <taxon>Bacteria</taxon>
        <taxon>Bacillati</taxon>
        <taxon>Actinomycetota</taxon>
        <taxon>Actinomycetes</taxon>
        <taxon>Micrococcales</taxon>
        <taxon>Micrococcaceae</taxon>
        <taxon>Glutamicibacter</taxon>
    </lineage>
</organism>
<dbReference type="Proteomes" id="UP000320717">
    <property type="component" value="Chromosome"/>
</dbReference>
<dbReference type="PANTHER" id="PTHR38479:SF2">
    <property type="entry name" value="WINGED HELIX DNA-BINDING DOMAIN-CONTAINING PROTEIN"/>
    <property type="match status" value="1"/>
</dbReference>
<dbReference type="PANTHER" id="PTHR38479">
    <property type="entry name" value="LMO0824 PROTEIN"/>
    <property type="match status" value="1"/>
</dbReference>